<keyword evidence="2" id="KW-0812">Transmembrane</keyword>
<comment type="subcellular location">
    <subcellularLocation>
        <location evidence="1">Membrane</location>
        <topology evidence="1">Multi-pass membrane protein</topology>
    </subcellularLocation>
</comment>
<dbReference type="RefSeq" id="WP_281807145.1">
    <property type="nucleotide sequence ID" value="NZ_BSEC01000007.1"/>
</dbReference>
<evidence type="ECO:0000256" key="3">
    <source>
        <dbReference type="SAM" id="SignalP"/>
    </source>
</evidence>
<dbReference type="EMBL" id="BSEC01000007">
    <property type="protein sequence ID" value="GLI96028.1"/>
    <property type="molecule type" value="Genomic_DNA"/>
</dbReference>
<dbReference type="Proteomes" id="UP001144323">
    <property type="component" value="Unassembled WGS sequence"/>
</dbReference>
<name>A0A9W6GZL0_9HYPH</name>
<evidence type="ECO:0000313" key="5">
    <source>
        <dbReference type="Proteomes" id="UP001144323"/>
    </source>
</evidence>
<dbReference type="InterPro" id="IPR007039">
    <property type="entry name" value="TrbC/VirB2"/>
</dbReference>
<feature type="transmembrane region" description="Helical" evidence="2">
    <location>
        <begin position="73"/>
        <end position="94"/>
    </location>
</feature>
<reference evidence="4" key="1">
    <citation type="journal article" date="2023" name="Int. J. Syst. Evol. Microbiol.">
        <title>Methylocystis iwaonis sp. nov., a type II methane-oxidizing bacterium from surface soil of a rice paddy field in Japan, and emended description of the genus Methylocystis (ex Whittenbury et al. 1970) Bowman et al. 1993.</title>
        <authorList>
            <person name="Kaise H."/>
            <person name="Sawadogo J.B."/>
            <person name="Alam M.S."/>
            <person name="Ueno C."/>
            <person name="Dianou D."/>
            <person name="Shinjo R."/>
            <person name="Asakawa S."/>
        </authorList>
    </citation>
    <scope>NUCLEOTIDE SEQUENCE</scope>
    <source>
        <strain evidence="4">LMG27198</strain>
    </source>
</reference>
<feature type="transmembrane region" description="Helical" evidence="2">
    <location>
        <begin position="47"/>
        <end position="66"/>
    </location>
</feature>
<feature type="signal peptide" evidence="3">
    <location>
        <begin position="1"/>
        <end position="27"/>
    </location>
</feature>
<dbReference type="AlphaFoldDB" id="A0A9W6GZL0"/>
<comment type="caution">
    <text evidence="4">The sequence shown here is derived from an EMBL/GenBank/DDBJ whole genome shotgun (WGS) entry which is preliminary data.</text>
</comment>
<keyword evidence="3" id="KW-0732">Signal</keyword>
<gene>
    <name evidence="4" type="primary">virB2</name>
    <name evidence="4" type="ORF">LMG27198_50200</name>
</gene>
<keyword evidence="2" id="KW-0472">Membrane</keyword>
<evidence type="ECO:0000256" key="1">
    <source>
        <dbReference type="ARBA" id="ARBA00004141"/>
    </source>
</evidence>
<sequence>MPSLRKSSAFFCITLVLSIGLMEPAFAQTANLEGVLQNIVNMLTGNVARLLATLAVIIVGIAWMFGHLDLRKAAYVVLGVAIVFGASEVVSTLTGGH</sequence>
<protein>
    <submittedName>
        <fullName evidence="4">VirB2 type IV secretion protein</fullName>
    </submittedName>
</protein>
<evidence type="ECO:0000313" key="4">
    <source>
        <dbReference type="EMBL" id="GLI96028.1"/>
    </source>
</evidence>
<feature type="chain" id="PRO_5040928576" evidence="3">
    <location>
        <begin position="28"/>
        <end position="97"/>
    </location>
</feature>
<keyword evidence="2" id="KW-1133">Transmembrane helix</keyword>
<proteinExistence type="predicted"/>
<dbReference type="GO" id="GO:0016020">
    <property type="term" value="C:membrane"/>
    <property type="evidence" value="ECO:0007669"/>
    <property type="project" value="UniProtKB-SubCell"/>
</dbReference>
<organism evidence="4 5">
    <name type="scientific">Methylocystis echinoides</name>
    <dbReference type="NCBI Taxonomy" id="29468"/>
    <lineage>
        <taxon>Bacteria</taxon>
        <taxon>Pseudomonadati</taxon>
        <taxon>Pseudomonadota</taxon>
        <taxon>Alphaproteobacteria</taxon>
        <taxon>Hyphomicrobiales</taxon>
        <taxon>Methylocystaceae</taxon>
        <taxon>Methylocystis</taxon>
    </lineage>
</organism>
<accession>A0A9W6GZL0</accession>
<dbReference type="Pfam" id="PF04956">
    <property type="entry name" value="TrbC"/>
    <property type="match status" value="1"/>
</dbReference>
<keyword evidence="5" id="KW-1185">Reference proteome</keyword>
<evidence type="ECO:0000256" key="2">
    <source>
        <dbReference type="SAM" id="Phobius"/>
    </source>
</evidence>